<keyword evidence="4" id="KW-0472">Membrane</keyword>
<accession>A0ABN0XFZ0</accession>
<organism evidence="6 7">
    <name type="scientific">Actinoallomurus spadix</name>
    <dbReference type="NCBI Taxonomy" id="79912"/>
    <lineage>
        <taxon>Bacteria</taxon>
        <taxon>Bacillati</taxon>
        <taxon>Actinomycetota</taxon>
        <taxon>Actinomycetes</taxon>
        <taxon>Streptosporangiales</taxon>
        <taxon>Thermomonosporaceae</taxon>
        <taxon>Actinoallomurus</taxon>
    </lineage>
</organism>
<comment type="caution">
    <text evidence="6">The sequence shown here is derived from an EMBL/GenBank/DDBJ whole genome shotgun (WGS) entry which is preliminary data.</text>
</comment>
<feature type="transmembrane region" description="Helical" evidence="4">
    <location>
        <begin position="124"/>
        <end position="146"/>
    </location>
</feature>
<feature type="region of interest" description="Disordered" evidence="3">
    <location>
        <begin position="68"/>
        <end position="116"/>
    </location>
</feature>
<keyword evidence="4" id="KW-1133">Transmembrane helix</keyword>
<evidence type="ECO:0000256" key="3">
    <source>
        <dbReference type="SAM" id="MobiDB-lite"/>
    </source>
</evidence>
<evidence type="ECO:0000313" key="7">
    <source>
        <dbReference type="Proteomes" id="UP001501822"/>
    </source>
</evidence>
<dbReference type="Gene3D" id="1.10.10.1320">
    <property type="entry name" value="Anti-sigma factor, zinc-finger domain"/>
    <property type="match status" value="1"/>
</dbReference>
<keyword evidence="1" id="KW-0805">Transcription regulation</keyword>
<reference evidence="6 7" key="1">
    <citation type="journal article" date="2019" name="Int. J. Syst. Evol. Microbiol.">
        <title>The Global Catalogue of Microorganisms (GCM) 10K type strain sequencing project: providing services to taxonomists for standard genome sequencing and annotation.</title>
        <authorList>
            <consortium name="The Broad Institute Genomics Platform"/>
            <consortium name="The Broad Institute Genome Sequencing Center for Infectious Disease"/>
            <person name="Wu L."/>
            <person name="Ma J."/>
        </authorList>
    </citation>
    <scope>NUCLEOTIDE SEQUENCE [LARGE SCALE GENOMIC DNA]</scope>
    <source>
        <strain evidence="6 7">JCM 3146</strain>
    </source>
</reference>
<evidence type="ECO:0000256" key="2">
    <source>
        <dbReference type="ARBA" id="ARBA00023163"/>
    </source>
</evidence>
<dbReference type="EMBL" id="BAAABM010000056">
    <property type="protein sequence ID" value="GAA0363169.1"/>
    <property type="molecule type" value="Genomic_DNA"/>
</dbReference>
<evidence type="ECO:0000256" key="1">
    <source>
        <dbReference type="ARBA" id="ARBA00023015"/>
    </source>
</evidence>
<keyword evidence="7" id="KW-1185">Reference proteome</keyword>
<protein>
    <recommendedName>
        <fullName evidence="5">Putative zinc-finger domain-containing protein</fullName>
    </recommendedName>
</protein>
<dbReference type="InterPro" id="IPR041916">
    <property type="entry name" value="Anti_sigma_zinc_sf"/>
</dbReference>
<sequence length="187" mass="19738">MSGGHLGERLTALVDGELGHHEREKAHRHLAACAECRAEAEALRCLKKRLRALNDTMPSEGLLRRLEAMGEPGDPLPPPVPRLPGQARPPAVARPGDVAARTRPSDNRPRRAAAARRRLPRGRYLIAGAATLAVLGVGSAAFAAGADPGSLPRVTPSVEQFAVEHALTSGDVPLTDPRPEVTAGDHP</sequence>
<dbReference type="Pfam" id="PF13490">
    <property type="entry name" value="zf-HC2"/>
    <property type="match status" value="1"/>
</dbReference>
<keyword evidence="2" id="KW-0804">Transcription</keyword>
<keyword evidence="4" id="KW-0812">Transmembrane</keyword>
<dbReference type="InterPro" id="IPR027383">
    <property type="entry name" value="Znf_put"/>
</dbReference>
<gene>
    <name evidence="6" type="ORF">GCM10010151_61560</name>
</gene>
<feature type="domain" description="Putative zinc-finger" evidence="5">
    <location>
        <begin position="8"/>
        <end position="37"/>
    </location>
</feature>
<proteinExistence type="predicted"/>
<name>A0ABN0XFZ0_9ACTN</name>
<evidence type="ECO:0000313" key="6">
    <source>
        <dbReference type="EMBL" id="GAA0363169.1"/>
    </source>
</evidence>
<dbReference type="RefSeq" id="WP_252806309.1">
    <property type="nucleotide sequence ID" value="NZ_BAAABM010000056.1"/>
</dbReference>
<feature type="compositionally biased region" description="Basic and acidic residues" evidence="3">
    <location>
        <begin position="177"/>
        <end position="187"/>
    </location>
</feature>
<feature type="region of interest" description="Disordered" evidence="3">
    <location>
        <begin position="167"/>
        <end position="187"/>
    </location>
</feature>
<dbReference type="Proteomes" id="UP001501822">
    <property type="component" value="Unassembled WGS sequence"/>
</dbReference>
<evidence type="ECO:0000256" key="4">
    <source>
        <dbReference type="SAM" id="Phobius"/>
    </source>
</evidence>
<evidence type="ECO:0000259" key="5">
    <source>
        <dbReference type="Pfam" id="PF13490"/>
    </source>
</evidence>